<keyword evidence="2 6" id="KW-0479">Metal-binding</keyword>
<feature type="binding site" evidence="6">
    <location>
        <position position="359"/>
    </location>
    <ligand>
        <name>Ca(2+)</name>
        <dbReference type="ChEBI" id="CHEBI:29108"/>
    </ligand>
</feature>
<evidence type="ECO:0000256" key="7">
    <source>
        <dbReference type="SAM" id="Phobius"/>
    </source>
</evidence>
<dbReference type="InterPro" id="IPR009283">
    <property type="entry name" value="Apyrase"/>
</dbReference>
<evidence type="ECO:0000256" key="3">
    <source>
        <dbReference type="ARBA" id="ARBA00022801"/>
    </source>
</evidence>
<dbReference type="Gene3D" id="2.120.10.100">
    <property type="entry name" value="Apyrase"/>
    <property type="match status" value="1"/>
</dbReference>
<reference evidence="8" key="1">
    <citation type="submission" date="2021-01" db="EMBL/GenBank/DDBJ databases">
        <authorList>
            <person name="Corre E."/>
            <person name="Pelletier E."/>
            <person name="Niang G."/>
            <person name="Scheremetjew M."/>
            <person name="Finn R."/>
            <person name="Kale V."/>
            <person name="Holt S."/>
            <person name="Cochrane G."/>
            <person name="Meng A."/>
            <person name="Brown T."/>
            <person name="Cohen L."/>
        </authorList>
    </citation>
    <scope>NUCLEOTIDE SEQUENCE</scope>
    <source>
        <strain evidence="8">CCMP127</strain>
    </source>
</reference>
<evidence type="ECO:0000256" key="2">
    <source>
        <dbReference type="ARBA" id="ARBA00022723"/>
    </source>
</evidence>
<protein>
    <recommendedName>
        <fullName evidence="9">Apyrase</fullName>
    </recommendedName>
</protein>
<keyword evidence="4 6" id="KW-0106">Calcium</keyword>
<gene>
    <name evidence="8" type="ORF">ACOF00016_LOCUS9933</name>
</gene>
<keyword evidence="7" id="KW-1133">Transmembrane helix</keyword>
<feature type="binding site" evidence="6">
    <location>
        <position position="174"/>
    </location>
    <ligand>
        <name>Ca(2+)</name>
        <dbReference type="ChEBI" id="CHEBI:29108"/>
    </ligand>
</feature>
<comment type="similarity">
    <text evidence="5">Belongs to the apyrase family.</text>
</comment>
<dbReference type="EMBL" id="HBIM01012078">
    <property type="protein sequence ID" value="CAE0412673.1"/>
    <property type="molecule type" value="Transcribed_RNA"/>
</dbReference>
<dbReference type="GO" id="GO:0030166">
    <property type="term" value="P:proteoglycan biosynthetic process"/>
    <property type="evidence" value="ECO:0007669"/>
    <property type="project" value="TreeGrafter"/>
</dbReference>
<dbReference type="AlphaFoldDB" id="A0A7S3L5G0"/>
<feature type="binding site" evidence="6">
    <location>
        <position position="419"/>
    </location>
    <ligand>
        <name>Ca(2+)</name>
        <dbReference type="ChEBI" id="CHEBI:29108"/>
    </ligand>
</feature>
<name>A0A7S3L5G0_9STRA</name>
<dbReference type="PANTHER" id="PTHR13023:SF3">
    <property type="entry name" value="SOLUBLE CALCIUM-ACTIVATED NUCLEOTIDASE 1"/>
    <property type="match status" value="1"/>
</dbReference>
<feature type="binding site" evidence="6">
    <location>
        <position position="227"/>
    </location>
    <ligand>
        <name>Ca(2+)</name>
        <dbReference type="ChEBI" id="CHEBI:29108"/>
    </ligand>
</feature>
<keyword evidence="3" id="KW-0378">Hydrolase</keyword>
<accession>A0A7S3L5G0</accession>
<evidence type="ECO:0008006" key="9">
    <source>
        <dbReference type="Google" id="ProtNLM"/>
    </source>
</evidence>
<dbReference type="SUPFAM" id="SSF101887">
    <property type="entry name" value="Apyrase"/>
    <property type="match status" value="1"/>
</dbReference>
<evidence type="ECO:0000256" key="5">
    <source>
        <dbReference type="ARBA" id="ARBA00025738"/>
    </source>
</evidence>
<dbReference type="InterPro" id="IPR036258">
    <property type="entry name" value="Apyrase_sf"/>
</dbReference>
<dbReference type="Pfam" id="PF06079">
    <property type="entry name" value="Apyrase"/>
    <property type="match status" value="1"/>
</dbReference>
<evidence type="ECO:0000313" key="8">
    <source>
        <dbReference type="EMBL" id="CAE0412673.1"/>
    </source>
</evidence>
<dbReference type="GO" id="GO:0005509">
    <property type="term" value="F:calcium ion binding"/>
    <property type="evidence" value="ECO:0007669"/>
    <property type="project" value="InterPro"/>
</dbReference>
<dbReference type="PANTHER" id="PTHR13023">
    <property type="entry name" value="APYRASE"/>
    <property type="match status" value="1"/>
</dbReference>
<dbReference type="GO" id="GO:0045134">
    <property type="term" value="F:UDP phosphatase activity"/>
    <property type="evidence" value="ECO:0007669"/>
    <property type="project" value="TreeGrafter"/>
</dbReference>
<evidence type="ECO:0000256" key="4">
    <source>
        <dbReference type="ARBA" id="ARBA00022837"/>
    </source>
</evidence>
<sequence length="433" mass="48329">MSTQQRGASSKIQSSLRTESMAYPSSATANLISKAQYYARRYDKTLMVIAGVLLFGLLLAATSSPSSSMKGVGVLRGSKPSYFGGAVRLGYFFPEDAVNKKENKFYFAAVTDLDELSKVETEKKPTFRSILMPGTLTQLVKDNGKVTYSIDMDMANPRELITKHNEAGRGAEFSELQLFQNRLYTFDDRTGDVFEILNKPDGTSSFVVPRFVITEGDGETDKGMKWEWATVKNNELYMGSMGKAFTAADGTVLNRNNLYVAILNSRGELRRENWASHYDVVRQAVGAMDPGYVIMEACLWSDYLHKWIFLPRRISTEQYNDVKDEKKGANKLVMVDASFRNPTVVNIAMEDMNPLKGFSSFAFVPGTKDRHAIALRSVEEDCAIDDGDCKQRSYCLVFDVMTGEVLSPEIEIEGGHKYEGVEFVNINTKPPAV</sequence>
<feature type="binding site" evidence="6">
    <location>
        <position position="175"/>
    </location>
    <ligand>
        <name>Ca(2+)</name>
        <dbReference type="ChEBI" id="CHEBI:29108"/>
    </ligand>
</feature>
<keyword evidence="7" id="KW-0812">Transmembrane</keyword>
<evidence type="ECO:0000256" key="1">
    <source>
        <dbReference type="ARBA" id="ARBA00001913"/>
    </source>
</evidence>
<evidence type="ECO:0000256" key="6">
    <source>
        <dbReference type="PIRSR" id="PIRSR609283-1"/>
    </source>
</evidence>
<organism evidence="8">
    <name type="scientific">Amphora coffeiformis</name>
    <dbReference type="NCBI Taxonomy" id="265554"/>
    <lineage>
        <taxon>Eukaryota</taxon>
        <taxon>Sar</taxon>
        <taxon>Stramenopiles</taxon>
        <taxon>Ochrophyta</taxon>
        <taxon>Bacillariophyta</taxon>
        <taxon>Bacillariophyceae</taxon>
        <taxon>Bacillariophycidae</taxon>
        <taxon>Thalassiophysales</taxon>
        <taxon>Catenulaceae</taxon>
        <taxon>Amphora</taxon>
    </lineage>
</organism>
<feature type="transmembrane region" description="Helical" evidence="7">
    <location>
        <begin position="45"/>
        <end position="62"/>
    </location>
</feature>
<feature type="binding site" evidence="6">
    <location>
        <position position="296"/>
    </location>
    <ligand>
        <name>Ca(2+)</name>
        <dbReference type="ChEBI" id="CHEBI:29108"/>
    </ligand>
</feature>
<keyword evidence="7" id="KW-0472">Membrane</keyword>
<proteinExistence type="inferred from homology"/>
<comment type="cofactor">
    <cofactor evidence="1 6">
        <name>Ca(2+)</name>
        <dbReference type="ChEBI" id="CHEBI:29108"/>
    </cofactor>
</comment>
<dbReference type="GO" id="GO:0004382">
    <property type="term" value="F:GDP phosphatase activity"/>
    <property type="evidence" value="ECO:0007669"/>
    <property type="project" value="TreeGrafter"/>
</dbReference>